<keyword evidence="1" id="KW-0812">Transmembrane</keyword>
<gene>
    <name evidence="2" type="ORF">VNO80_04744</name>
</gene>
<dbReference type="EMBL" id="JAYMYR010000002">
    <property type="protein sequence ID" value="KAK7379287.1"/>
    <property type="molecule type" value="Genomic_DNA"/>
</dbReference>
<keyword evidence="1" id="KW-0472">Membrane</keyword>
<keyword evidence="3" id="KW-1185">Reference proteome</keyword>
<dbReference type="AlphaFoldDB" id="A0AAN9NUR7"/>
<evidence type="ECO:0000256" key="1">
    <source>
        <dbReference type="SAM" id="Phobius"/>
    </source>
</evidence>
<sequence>MELRREDRGAVRRVRRVRRGKAEGHASLEGSMWHRLRYNYKSILPYYRIISFLLQQQQPPENTAFLSTKNTSFNFNLNPNLNLNYSFLLLSSLVLLHTLFPSTFPVASSPYLIFRWM</sequence>
<comment type="caution">
    <text evidence="2">The sequence shown here is derived from an EMBL/GenBank/DDBJ whole genome shotgun (WGS) entry which is preliminary data.</text>
</comment>
<dbReference type="Proteomes" id="UP001374584">
    <property type="component" value="Unassembled WGS sequence"/>
</dbReference>
<evidence type="ECO:0000313" key="2">
    <source>
        <dbReference type="EMBL" id="KAK7379287.1"/>
    </source>
</evidence>
<proteinExistence type="predicted"/>
<name>A0AAN9NUR7_PHACN</name>
<keyword evidence="1" id="KW-1133">Transmembrane helix</keyword>
<reference evidence="2 3" key="1">
    <citation type="submission" date="2024-01" db="EMBL/GenBank/DDBJ databases">
        <title>The genomes of 5 underutilized Papilionoideae crops provide insights into root nodulation and disease resistanc.</title>
        <authorList>
            <person name="Jiang F."/>
        </authorList>
    </citation>
    <scope>NUCLEOTIDE SEQUENCE [LARGE SCALE GENOMIC DNA]</scope>
    <source>
        <strain evidence="2">JINMINGXINNONG_FW02</strain>
        <tissue evidence="2">Leaves</tissue>
    </source>
</reference>
<accession>A0AAN9NUR7</accession>
<organism evidence="2 3">
    <name type="scientific">Phaseolus coccineus</name>
    <name type="common">Scarlet runner bean</name>
    <name type="synonym">Phaseolus multiflorus</name>
    <dbReference type="NCBI Taxonomy" id="3886"/>
    <lineage>
        <taxon>Eukaryota</taxon>
        <taxon>Viridiplantae</taxon>
        <taxon>Streptophyta</taxon>
        <taxon>Embryophyta</taxon>
        <taxon>Tracheophyta</taxon>
        <taxon>Spermatophyta</taxon>
        <taxon>Magnoliopsida</taxon>
        <taxon>eudicotyledons</taxon>
        <taxon>Gunneridae</taxon>
        <taxon>Pentapetalae</taxon>
        <taxon>rosids</taxon>
        <taxon>fabids</taxon>
        <taxon>Fabales</taxon>
        <taxon>Fabaceae</taxon>
        <taxon>Papilionoideae</taxon>
        <taxon>50 kb inversion clade</taxon>
        <taxon>NPAAA clade</taxon>
        <taxon>indigoferoid/millettioid clade</taxon>
        <taxon>Phaseoleae</taxon>
        <taxon>Phaseolus</taxon>
    </lineage>
</organism>
<evidence type="ECO:0000313" key="3">
    <source>
        <dbReference type="Proteomes" id="UP001374584"/>
    </source>
</evidence>
<feature type="transmembrane region" description="Helical" evidence="1">
    <location>
        <begin position="87"/>
        <end position="114"/>
    </location>
</feature>
<protein>
    <submittedName>
        <fullName evidence="2">Uncharacterized protein</fullName>
    </submittedName>
</protein>